<evidence type="ECO:0000256" key="1">
    <source>
        <dbReference type="SAM" id="MobiDB-lite"/>
    </source>
</evidence>
<gene>
    <name evidence="2" type="ORF">BDK51DRAFT_53264</name>
</gene>
<reference evidence="3" key="1">
    <citation type="journal article" date="2018" name="Nat. Microbiol.">
        <title>Leveraging single-cell genomics to expand the fungal tree of life.</title>
        <authorList>
            <person name="Ahrendt S.R."/>
            <person name="Quandt C.A."/>
            <person name="Ciobanu D."/>
            <person name="Clum A."/>
            <person name="Salamov A."/>
            <person name="Andreopoulos B."/>
            <person name="Cheng J.F."/>
            <person name="Woyke T."/>
            <person name="Pelin A."/>
            <person name="Henrissat B."/>
            <person name="Reynolds N.K."/>
            <person name="Benny G.L."/>
            <person name="Smith M.E."/>
            <person name="James T.Y."/>
            <person name="Grigoriev I.V."/>
        </authorList>
    </citation>
    <scope>NUCLEOTIDE SEQUENCE [LARGE SCALE GENOMIC DNA]</scope>
</reference>
<protein>
    <submittedName>
        <fullName evidence="2">Uncharacterized protein</fullName>
    </submittedName>
</protein>
<keyword evidence="3" id="KW-1185">Reference proteome</keyword>
<name>A0A4P9WL41_9FUNG</name>
<evidence type="ECO:0000313" key="2">
    <source>
        <dbReference type="EMBL" id="RKO93741.1"/>
    </source>
</evidence>
<dbReference type="Proteomes" id="UP000269721">
    <property type="component" value="Unassembled WGS sequence"/>
</dbReference>
<organism evidence="2 3">
    <name type="scientific">Blyttiomyces helicus</name>
    <dbReference type="NCBI Taxonomy" id="388810"/>
    <lineage>
        <taxon>Eukaryota</taxon>
        <taxon>Fungi</taxon>
        <taxon>Fungi incertae sedis</taxon>
        <taxon>Chytridiomycota</taxon>
        <taxon>Chytridiomycota incertae sedis</taxon>
        <taxon>Chytridiomycetes</taxon>
        <taxon>Chytridiomycetes incertae sedis</taxon>
        <taxon>Blyttiomyces</taxon>
    </lineage>
</organism>
<feature type="region of interest" description="Disordered" evidence="1">
    <location>
        <begin position="1"/>
        <end position="23"/>
    </location>
</feature>
<proteinExistence type="predicted"/>
<feature type="compositionally biased region" description="Acidic residues" evidence="1">
    <location>
        <begin position="1"/>
        <end position="11"/>
    </location>
</feature>
<dbReference type="AlphaFoldDB" id="A0A4P9WL41"/>
<accession>A0A4P9WL41</accession>
<sequence>MRSEGMEEQDVLELGPGKRPLTAVTTSHDHTAAESIPANGTKLSECLLVLCVVPSQQLHSDLRATPLVQTLDICVSETTASKANNQHGPIGNINPSYGAKFNVAETPLALGGFDSELVPGQDVKNLMYMFDVGFFYFALDKIVMEVGDNRLVVEVAKEGVEDATESSWRVGKTDRHVEAEERGPIFLGYGVEPVMVKAKPKLAFLLFGDGDGYAPFRLGLDAALGEVVVNMPIELVKFDFGEWTGSVELQGDLVVQRSVKEHVLAAIKR</sequence>
<dbReference type="EMBL" id="KZ994130">
    <property type="protein sequence ID" value="RKO93741.1"/>
    <property type="molecule type" value="Genomic_DNA"/>
</dbReference>
<evidence type="ECO:0000313" key="3">
    <source>
        <dbReference type="Proteomes" id="UP000269721"/>
    </source>
</evidence>